<evidence type="ECO:0000313" key="11">
    <source>
        <dbReference type="EMBL" id="VDD83258.1"/>
    </source>
</evidence>
<evidence type="ECO:0000256" key="3">
    <source>
        <dbReference type="ARBA" id="ARBA00022737"/>
    </source>
</evidence>
<evidence type="ECO:0000256" key="1">
    <source>
        <dbReference type="ARBA" id="ARBA00004167"/>
    </source>
</evidence>
<protein>
    <submittedName>
        <fullName evidence="13">Cadherin domain-containing protein</fullName>
    </submittedName>
</protein>
<accession>A0A0R3UN96</accession>
<reference evidence="13" key="2">
    <citation type="submission" date="2019-11" db="UniProtKB">
        <authorList>
            <consortium name="WormBaseParasite"/>
        </authorList>
    </citation>
    <scope>IDENTIFICATION</scope>
</reference>
<dbReference type="GO" id="GO:0005886">
    <property type="term" value="C:plasma membrane"/>
    <property type="evidence" value="ECO:0007669"/>
    <property type="project" value="InterPro"/>
</dbReference>
<dbReference type="CDD" id="cd11304">
    <property type="entry name" value="Cadherin_repeat"/>
    <property type="match status" value="3"/>
</dbReference>
<evidence type="ECO:0000256" key="8">
    <source>
        <dbReference type="PROSITE-ProRule" id="PRU00043"/>
    </source>
</evidence>
<dbReference type="STRING" id="53468.A0A0R3UN96"/>
<dbReference type="WBParaSite" id="MCU_008277-RA">
    <property type="protein sequence ID" value="MCU_008277-RA"/>
    <property type="gene ID" value="MCU_008277"/>
</dbReference>
<evidence type="ECO:0000256" key="6">
    <source>
        <dbReference type="ARBA" id="ARBA00023136"/>
    </source>
</evidence>
<keyword evidence="7" id="KW-0325">Glycoprotein</keyword>
<dbReference type="InterPro" id="IPR015919">
    <property type="entry name" value="Cadherin-like_sf"/>
</dbReference>
<dbReference type="InterPro" id="IPR050174">
    <property type="entry name" value="Protocadherin/Cadherin-CA"/>
</dbReference>
<comment type="subcellular location">
    <subcellularLocation>
        <location evidence="1">Membrane</location>
        <topology evidence="1">Single-pass membrane protein</topology>
    </subcellularLocation>
</comment>
<keyword evidence="3" id="KW-0677">Repeat</keyword>
<feature type="domain" description="Cadherin" evidence="10">
    <location>
        <begin position="156"/>
        <end position="264"/>
    </location>
</feature>
<gene>
    <name evidence="11" type="ORF">MCOS_LOCUS9261</name>
</gene>
<dbReference type="EMBL" id="UXSR01005675">
    <property type="protein sequence ID" value="VDD83258.1"/>
    <property type="molecule type" value="Genomic_DNA"/>
</dbReference>
<keyword evidence="4 8" id="KW-0106">Calcium</keyword>
<evidence type="ECO:0000256" key="4">
    <source>
        <dbReference type="ARBA" id="ARBA00022837"/>
    </source>
</evidence>
<dbReference type="GO" id="GO:0007156">
    <property type="term" value="P:homophilic cell adhesion via plasma membrane adhesion molecules"/>
    <property type="evidence" value="ECO:0007669"/>
    <property type="project" value="InterPro"/>
</dbReference>
<name>A0A0R3UN96_MESCO</name>
<dbReference type="SMART" id="SM00112">
    <property type="entry name" value="CA"/>
    <property type="match status" value="3"/>
</dbReference>
<feature type="chain" id="PRO_5043132335" evidence="9">
    <location>
        <begin position="27"/>
        <end position="537"/>
    </location>
</feature>
<evidence type="ECO:0000256" key="2">
    <source>
        <dbReference type="ARBA" id="ARBA00022692"/>
    </source>
</evidence>
<evidence type="ECO:0000313" key="13">
    <source>
        <dbReference type="WBParaSite" id="MCU_008277-RA"/>
    </source>
</evidence>
<dbReference type="PANTHER" id="PTHR24028">
    <property type="entry name" value="CADHERIN-87A"/>
    <property type="match status" value="1"/>
</dbReference>
<keyword evidence="6" id="KW-0472">Membrane</keyword>
<dbReference type="GO" id="GO:0005509">
    <property type="term" value="F:calcium ion binding"/>
    <property type="evidence" value="ECO:0007669"/>
    <property type="project" value="UniProtKB-UniRule"/>
</dbReference>
<feature type="signal peptide" evidence="9">
    <location>
        <begin position="1"/>
        <end position="26"/>
    </location>
</feature>
<dbReference type="InterPro" id="IPR002126">
    <property type="entry name" value="Cadherin-like_dom"/>
</dbReference>
<dbReference type="PANTHER" id="PTHR24028:SF146">
    <property type="entry name" value="CADHERIN 96CB, ISOFORM D-RELATED"/>
    <property type="match status" value="1"/>
</dbReference>
<organism evidence="13">
    <name type="scientific">Mesocestoides corti</name>
    <name type="common">Flatworm</name>
    <dbReference type="NCBI Taxonomy" id="53468"/>
    <lineage>
        <taxon>Eukaryota</taxon>
        <taxon>Metazoa</taxon>
        <taxon>Spiralia</taxon>
        <taxon>Lophotrochozoa</taxon>
        <taxon>Platyhelminthes</taxon>
        <taxon>Cestoda</taxon>
        <taxon>Eucestoda</taxon>
        <taxon>Cyclophyllidea</taxon>
        <taxon>Mesocestoididae</taxon>
        <taxon>Mesocestoides</taxon>
    </lineage>
</organism>
<dbReference type="AlphaFoldDB" id="A0A0R3UN96"/>
<evidence type="ECO:0000256" key="9">
    <source>
        <dbReference type="SAM" id="SignalP"/>
    </source>
</evidence>
<keyword evidence="9" id="KW-0732">Signal</keyword>
<dbReference type="Gene3D" id="2.60.40.60">
    <property type="entry name" value="Cadherins"/>
    <property type="match status" value="3"/>
</dbReference>
<proteinExistence type="predicted"/>
<keyword evidence="2" id="KW-0812">Transmembrane</keyword>
<evidence type="ECO:0000313" key="12">
    <source>
        <dbReference type="Proteomes" id="UP000267029"/>
    </source>
</evidence>
<dbReference type="PROSITE" id="PS00232">
    <property type="entry name" value="CADHERIN_1"/>
    <property type="match status" value="2"/>
</dbReference>
<keyword evidence="5" id="KW-1133">Transmembrane helix</keyword>
<reference evidence="11 12" key="1">
    <citation type="submission" date="2018-10" db="EMBL/GenBank/DDBJ databases">
        <authorList>
            <consortium name="Pathogen Informatics"/>
        </authorList>
    </citation>
    <scope>NUCLEOTIDE SEQUENCE [LARGE SCALE GENOMIC DNA]</scope>
</reference>
<dbReference type="PROSITE" id="PS50268">
    <property type="entry name" value="CADHERIN_2"/>
    <property type="match status" value="3"/>
</dbReference>
<dbReference type="PRINTS" id="PR00205">
    <property type="entry name" value="CADHERIN"/>
</dbReference>
<dbReference type="OrthoDB" id="6252479at2759"/>
<feature type="domain" description="Cadherin" evidence="10">
    <location>
        <begin position="276"/>
        <end position="386"/>
    </location>
</feature>
<evidence type="ECO:0000259" key="10">
    <source>
        <dbReference type="PROSITE" id="PS50268"/>
    </source>
</evidence>
<dbReference type="SUPFAM" id="SSF49313">
    <property type="entry name" value="Cadherin-like"/>
    <property type="match status" value="3"/>
</dbReference>
<keyword evidence="12" id="KW-1185">Reference proteome</keyword>
<dbReference type="Proteomes" id="UP000267029">
    <property type="component" value="Unassembled WGS sequence"/>
</dbReference>
<sequence length="537" mass="59288">MLCLGVNVSPLFFVHVLSVFVALSKASSKFNAGIINFVISESAAVGDVVGTLDGFNFSGSSKAYEDMTWFRLQDTTYFALKGPNQKTVVVNRLLDRDNDRKLCRESSWPETCAWSGVLFALDGVVLSLRITVLDINDNIPRWPDSALSKPRNSHDKEPAIELFVAENTPIGGVFDLPLAEDRDYGKNGIVNYEIVKPDKNGFFSLDCSTGPNGVIPRLRVLANLDREEMEEHELQIAAVDGGGQRFVVRLRVYLVDENDNPPVFKHLKNLSPEEAQRARFVIEIDESTPVGTALPLHPTATDADSGEFGRVRYRFSFATPVIVKRDFSIDPDTGQIFVKNTLDCDAGGVSEYVFSVLAEDSAPQPLTALAMVVIILHDTNDNAPSISLTPTAPKIDNSYGTTFYPTFEDVRDTFSLIEEMPSGQLVATVAVNDPDSDADGEFECELSGTRDFSLHVLPWLGATKVYQLVSARRFDREAEAMISVTLKCVDRGNPPQASSRIIPITLVDVNDNRPYFQQPLYQFAVSQQLPLVDQCSN</sequence>
<evidence type="ECO:0000256" key="7">
    <source>
        <dbReference type="ARBA" id="ARBA00023180"/>
    </source>
</evidence>
<evidence type="ECO:0000256" key="5">
    <source>
        <dbReference type="ARBA" id="ARBA00022989"/>
    </source>
</evidence>
<feature type="domain" description="Cadherin" evidence="10">
    <location>
        <begin position="408"/>
        <end position="516"/>
    </location>
</feature>
<dbReference type="Pfam" id="PF00028">
    <property type="entry name" value="Cadherin"/>
    <property type="match status" value="2"/>
</dbReference>
<dbReference type="InterPro" id="IPR020894">
    <property type="entry name" value="Cadherin_CS"/>
</dbReference>